<keyword evidence="1" id="KW-0175">Coiled coil</keyword>
<evidence type="ECO:0000313" key="4">
    <source>
        <dbReference type="Proteomes" id="UP001249851"/>
    </source>
</evidence>
<name>A0AAD9QSI5_ACRCE</name>
<comment type="caution">
    <text evidence="3">The sequence shown here is derived from an EMBL/GenBank/DDBJ whole genome shotgun (WGS) entry which is preliminary data.</text>
</comment>
<sequence length="1149" mass="131759">MQLVNALNTKYDQIVKTLKDLDEAKDKQIVENASLKAEILKSSNEVKLPKKSLNDLEQYTRRDCLEIRGIPLPSTATDLDQTDEVVLQIAEKIGVLMQKSDISISHRIPSRKQFTDDGIPIPPAIIVKFVKREIRENLYRARKNLKSISTVDLGYSMANKIYDVNESLTEKNNEIFKLCLTETKLKIYQEEILNINIPGYNFLAQPSLSNAGGVGVFVKNGISYSCCEDLSSVKEGYESLWIEIQSDAEHNTICGITHRHPHGDLDSFMIHINTVIEKIHHENNYCVILRDFNLVLAKFETHSVVSDDVQELEVSRKENEMENSCSDIGEEHRVDGLQDEDLVENCGNESEFEDSGDEERGIDALKDSFDISEGESDQCGETTESINEKESEPDQLNPLTTLHVMGEKGNSKNECDGQEERKDQDEKSSKFIHWISLLLLHIKLQYNLSNTLFTVLLNLIYFIFFVIRHPLHLLFPKTISELELIANLKVLNKTQIFAVCPNPKCACLYSIDEISCKLNGNLRAEICKKKLWGKRCNTELSFQKKLSFGKTKMVPYKTYPFLPPSEWIKTFFKEEQFLHLVRDRPEPSETEYRDIWDGKILQQFLMDPDDATKPLLKDKMNLALLLYLDFFNPFQRAVYSCGAIYMSVLNIPKGRRFKARWSMLIGLIPGPSEPQGHINTYLSPIIDDLITLYSGIQINSLGPRKIFSRSILLPILADLPASRKMSQYKSHKADLPCDKCCFQAVREKGKIGASGKMSFYSDSNKSFPHRTDKEVRKAVNTYKKATNKTSAQVLSQKSGVKYSELVRLPYFDMVQNFLIDPMHNILMGLVSDIDEVLISNGNELMTDKEIELLASRLSALRVPYDVGRLPKTMLEKLSARGLKAQQWKNFIVTYARVCLWNIVPYTFYDTTKCLAEAVELMLKDPITRDEEEWSVYLRIQAEHVFNGVDCIYKLAPSRRQGKLETQLRVEREDFPEEIAQQWRVQMLPPQRIKQRPKLEFFAELKNYLSDIYEDSDTFARCDVNGSTFSSSYNRTDRGQTALVYCVDMLDGSDSEEVSPYYVQINFFFTVRVHLQGSNGASSMKVHHLANVKWFHFANKNHAPDKLAGLPALKSSFYRGDHIVNVRRLIRRVTILQVRKNYQLVANLSR</sequence>
<reference evidence="3" key="1">
    <citation type="journal article" date="2023" name="G3 (Bethesda)">
        <title>Whole genome assembly and annotation of the endangered Caribbean coral Acropora cervicornis.</title>
        <authorList>
            <person name="Selwyn J.D."/>
            <person name="Vollmer S.V."/>
        </authorList>
    </citation>
    <scope>NUCLEOTIDE SEQUENCE</scope>
    <source>
        <strain evidence="3">K2</strain>
    </source>
</reference>
<dbReference type="SUPFAM" id="SSF56219">
    <property type="entry name" value="DNase I-like"/>
    <property type="match status" value="1"/>
</dbReference>
<protein>
    <submittedName>
        <fullName evidence="3">Uncharacterized protein</fullName>
    </submittedName>
</protein>
<organism evidence="3 4">
    <name type="scientific">Acropora cervicornis</name>
    <name type="common">Staghorn coral</name>
    <dbReference type="NCBI Taxonomy" id="6130"/>
    <lineage>
        <taxon>Eukaryota</taxon>
        <taxon>Metazoa</taxon>
        <taxon>Cnidaria</taxon>
        <taxon>Anthozoa</taxon>
        <taxon>Hexacorallia</taxon>
        <taxon>Scleractinia</taxon>
        <taxon>Astrocoeniina</taxon>
        <taxon>Acroporidae</taxon>
        <taxon>Acropora</taxon>
    </lineage>
</organism>
<dbReference type="PANTHER" id="PTHR46579">
    <property type="entry name" value="F5/8 TYPE C DOMAIN-CONTAINING PROTEIN-RELATED"/>
    <property type="match status" value="1"/>
</dbReference>
<dbReference type="InterPro" id="IPR036691">
    <property type="entry name" value="Endo/exonu/phosph_ase_sf"/>
</dbReference>
<gene>
    <name evidence="3" type="ORF">P5673_009225</name>
</gene>
<reference evidence="3" key="2">
    <citation type="journal article" date="2023" name="Science">
        <title>Genomic signatures of disease resistance in endangered staghorn corals.</title>
        <authorList>
            <person name="Vollmer S.V."/>
            <person name="Selwyn J.D."/>
            <person name="Despard B.A."/>
            <person name="Roesel C.L."/>
        </authorList>
    </citation>
    <scope>NUCLEOTIDE SEQUENCE</scope>
    <source>
        <strain evidence="3">K2</strain>
    </source>
</reference>
<keyword evidence="4" id="KW-1185">Reference proteome</keyword>
<dbReference type="InterPro" id="IPR004242">
    <property type="entry name" value="Transposase_21"/>
</dbReference>
<evidence type="ECO:0000256" key="1">
    <source>
        <dbReference type="SAM" id="Coils"/>
    </source>
</evidence>
<accession>A0AAD9QSI5</accession>
<dbReference type="Proteomes" id="UP001249851">
    <property type="component" value="Unassembled WGS sequence"/>
</dbReference>
<feature type="region of interest" description="Disordered" evidence="2">
    <location>
        <begin position="372"/>
        <end position="398"/>
    </location>
</feature>
<evidence type="ECO:0000313" key="3">
    <source>
        <dbReference type="EMBL" id="KAK2566591.1"/>
    </source>
</evidence>
<feature type="coiled-coil region" evidence="1">
    <location>
        <begin position="4"/>
        <end position="38"/>
    </location>
</feature>
<dbReference type="PANTHER" id="PTHR46579:SF2">
    <property type="entry name" value="C2H2-TYPE DOMAIN-CONTAINING PROTEIN"/>
    <property type="match status" value="1"/>
</dbReference>
<evidence type="ECO:0000256" key="2">
    <source>
        <dbReference type="SAM" id="MobiDB-lite"/>
    </source>
</evidence>
<dbReference type="Pfam" id="PF02992">
    <property type="entry name" value="Transposase_21"/>
    <property type="match status" value="1"/>
</dbReference>
<proteinExistence type="predicted"/>
<dbReference type="EMBL" id="JARQWQ010000016">
    <property type="protein sequence ID" value="KAK2566591.1"/>
    <property type="molecule type" value="Genomic_DNA"/>
</dbReference>
<dbReference type="AlphaFoldDB" id="A0AAD9QSI5"/>